<feature type="domain" description="BEACH" evidence="2">
    <location>
        <begin position="1"/>
        <end position="43"/>
    </location>
</feature>
<dbReference type="AlphaFoldDB" id="A0A9X0CIG2"/>
<organism evidence="3 4">
    <name type="scientific">Desmophyllum pertusum</name>
    <dbReference type="NCBI Taxonomy" id="174260"/>
    <lineage>
        <taxon>Eukaryota</taxon>
        <taxon>Metazoa</taxon>
        <taxon>Cnidaria</taxon>
        <taxon>Anthozoa</taxon>
        <taxon>Hexacorallia</taxon>
        <taxon>Scleractinia</taxon>
        <taxon>Caryophylliina</taxon>
        <taxon>Caryophylliidae</taxon>
        <taxon>Desmophyllum</taxon>
    </lineage>
</organism>
<dbReference type="Proteomes" id="UP001163046">
    <property type="component" value="Unassembled WGS sequence"/>
</dbReference>
<proteinExistence type="predicted"/>
<evidence type="ECO:0000256" key="1">
    <source>
        <dbReference type="SAM" id="MobiDB-lite"/>
    </source>
</evidence>
<reference evidence="3" key="1">
    <citation type="submission" date="2023-01" db="EMBL/GenBank/DDBJ databases">
        <title>Genome assembly of the deep-sea coral Lophelia pertusa.</title>
        <authorList>
            <person name="Herrera S."/>
            <person name="Cordes E."/>
        </authorList>
    </citation>
    <scope>NUCLEOTIDE SEQUENCE</scope>
    <source>
        <strain evidence="3">USNM1676648</strain>
        <tissue evidence="3">Polyp</tissue>
    </source>
</reference>
<dbReference type="SUPFAM" id="SSF81837">
    <property type="entry name" value="BEACH domain"/>
    <property type="match status" value="1"/>
</dbReference>
<feature type="region of interest" description="Disordered" evidence="1">
    <location>
        <begin position="34"/>
        <end position="57"/>
    </location>
</feature>
<dbReference type="EMBL" id="MU827343">
    <property type="protein sequence ID" value="KAJ7352936.1"/>
    <property type="molecule type" value="Genomic_DNA"/>
</dbReference>
<evidence type="ECO:0000313" key="4">
    <source>
        <dbReference type="Proteomes" id="UP001163046"/>
    </source>
</evidence>
<dbReference type="Gene3D" id="1.10.1540.10">
    <property type="entry name" value="BEACH domain"/>
    <property type="match status" value="1"/>
</dbReference>
<dbReference type="OrthoDB" id="10444011at2759"/>
<gene>
    <name evidence="3" type="primary">lyst-1_2</name>
    <name evidence="3" type="ORF">OS493_032875</name>
</gene>
<keyword evidence="4" id="KW-1185">Reference proteome</keyword>
<dbReference type="InterPro" id="IPR050865">
    <property type="entry name" value="BEACH_Domain"/>
</dbReference>
<dbReference type="PROSITE" id="PS50197">
    <property type="entry name" value="BEACH"/>
    <property type="match status" value="1"/>
</dbReference>
<dbReference type="PANTHER" id="PTHR13743:SF86">
    <property type="entry name" value="LYSOSOMAL-TRAFFICKING REGULATOR"/>
    <property type="match status" value="1"/>
</dbReference>
<dbReference type="InterPro" id="IPR000409">
    <property type="entry name" value="BEACH_dom"/>
</dbReference>
<evidence type="ECO:0000313" key="3">
    <source>
        <dbReference type="EMBL" id="KAJ7352936.1"/>
    </source>
</evidence>
<sequence length="153" mass="16991">MKTYYGVDVNAITDPLRQKALKTMIETYGQTPQQLFTYPHSPRPQRKPQPVPPGEGGSMVSLNPHKFMPDNDLYTGLLMSRFTASLSSDTGTLVGSTAETLTEVPLPVNTVEGLKWGQYVGSPALGAQQWASHRRSTHQYKLWSALRMTTCSY</sequence>
<dbReference type="InterPro" id="IPR036372">
    <property type="entry name" value="BEACH_dom_sf"/>
</dbReference>
<name>A0A9X0CIG2_9CNID</name>
<protein>
    <submittedName>
        <fullName evidence="3">Endosome to lysosome transport via multivesicular body sorting pathway</fullName>
    </submittedName>
</protein>
<evidence type="ECO:0000259" key="2">
    <source>
        <dbReference type="PROSITE" id="PS50197"/>
    </source>
</evidence>
<comment type="caution">
    <text evidence="3">The sequence shown here is derived from an EMBL/GenBank/DDBJ whole genome shotgun (WGS) entry which is preliminary data.</text>
</comment>
<dbReference type="PANTHER" id="PTHR13743">
    <property type="entry name" value="BEIGE/BEACH-RELATED"/>
    <property type="match status" value="1"/>
</dbReference>
<accession>A0A9X0CIG2</accession>